<dbReference type="InterPro" id="IPR036188">
    <property type="entry name" value="FAD/NAD-bd_sf"/>
</dbReference>
<dbReference type="Gene3D" id="3.50.50.60">
    <property type="entry name" value="FAD/NAD(P)-binding domain"/>
    <property type="match status" value="1"/>
</dbReference>
<dbReference type="SUPFAM" id="SSF51905">
    <property type="entry name" value="FAD/NAD(P)-binding domain"/>
    <property type="match status" value="1"/>
</dbReference>
<evidence type="ECO:0000259" key="2">
    <source>
        <dbReference type="Pfam" id="PF01494"/>
    </source>
</evidence>
<reference evidence="3" key="1">
    <citation type="submission" date="2023-07" db="EMBL/GenBank/DDBJ databases">
        <title>Sequencing the genomes of 1000 actinobacteria strains.</title>
        <authorList>
            <person name="Klenk H.-P."/>
        </authorList>
    </citation>
    <scope>NUCLEOTIDE SEQUENCE</scope>
    <source>
        <strain evidence="3">DSM 45977</strain>
    </source>
</reference>
<dbReference type="RefSeq" id="WP_310272365.1">
    <property type="nucleotide sequence ID" value="NZ_JAVDXW010000001.1"/>
</dbReference>
<dbReference type="PRINTS" id="PR00420">
    <property type="entry name" value="RNGMNOXGNASE"/>
</dbReference>
<feature type="region of interest" description="Disordered" evidence="1">
    <location>
        <begin position="325"/>
        <end position="392"/>
    </location>
</feature>
<dbReference type="Pfam" id="PF01494">
    <property type="entry name" value="FAD_binding_3"/>
    <property type="match status" value="1"/>
</dbReference>
<evidence type="ECO:0000313" key="4">
    <source>
        <dbReference type="Proteomes" id="UP001180845"/>
    </source>
</evidence>
<dbReference type="GO" id="GO:0071949">
    <property type="term" value="F:FAD binding"/>
    <property type="evidence" value="ECO:0007669"/>
    <property type="project" value="InterPro"/>
</dbReference>
<feature type="domain" description="FAD-binding" evidence="2">
    <location>
        <begin position="6"/>
        <end position="324"/>
    </location>
</feature>
<accession>A0AAE3ZE74</accession>
<comment type="caution">
    <text evidence="3">The sequence shown here is derived from an EMBL/GenBank/DDBJ whole genome shotgun (WGS) entry which is preliminary data.</text>
</comment>
<sequence length="421" mass="45775">MRKRGLVVGLGVAGMSAAIGLRQAGWTPVIVERAPQRRTGGYFVGLMPEGKRAAVDLGIAEYLHTRNPPEGGKAWSLTRRGNRVPGVGFLHQRGDPAAVVRGDIEAALWRSTCGDAAGEPIDVRFATTPVEIDDTGSDVRVLFEEAGTGAQYREHFDLVVGADGLRSRVRRMVFGPHEDYMTKWDAMVCVFPLQDQVPSFAATDSIISARAGRAVWVFGFADRPPTVLLTYRTEDTRRESTGSTIERLRTVFSDMDDPAVRHTLAALEETPDYLFDSVHQVKKPRWSHGRVALSGDAAWCPNLYSGMGATAALRGGAELGRALLQSPDDPRYRPDHLGSTVAPAHQEAPASRTVEAADVRAVEPSRRGTSLGDPAPRGAQRASEGWRRLAPGHRRGNRECIGRRRCIHHSVPGDELIVAGV</sequence>
<dbReference type="Proteomes" id="UP001180845">
    <property type="component" value="Unassembled WGS sequence"/>
</dbReference>
<name>A0AAE3ZE74_9ACTN</name>
<dbReference type="EMBL" id="JAVDXW010000001">
    <property type="protein sequence ID" value="MDR7301597.1"/>
    <property type="molecule type" value="Genomic_DNA"/>
</dbReference>
<organism evidence="3 4">
    <name type="scientific">Haloactinomyces albus</name>
    <dbReference type="NCBI Taxonomy" id="1352928"/>
    <lineage>
        <taxon>Bacteria</taxon>
        <taxon>Bacillati</taxon>
        <taxon>Actinomycetota</taxon>
        <taxon>Actinomycetes</taxon>
        <taxon>Actinopolysporales</taxon>
        <taxon>Actinopolysporaceae</taxon>
        <taxon>Haloactinomyces</taxon>
    </lineage>
</organism>
<dbReference type="InterPro" id="IPR051704">
    <property type="entry name" value="FAD_aromatic-hydroxylase"/>
</dbReference>
<keyword evidence="4" id="KW-1185">Reference proteome</keyword>
<proteinExistence type="predicted"/>
<dbReference type="PANTHER" id="PTHR46865:SF8">
    <property type="entry name" value="POSSIBLE OXIDOREDUCTASE"/>
    <property type="match status" value="1"/>
</dbReference>
<dbReference type="PANTHER" id="PTHR46865">
    <property type="entry name" value="OXIDOREDUCTASE-RELATED"/>
    <property type="match status" value="1"/>
</dbReference>
<evidence type="ECO:0000313" key="3">
    <source>
        <dbReference type="EMBL" id="MDR7301597.1"/>
    </source>
</evidence>
<protein>
    <submittedName>
        <fullName evidence="3">2-polyprenyl-6-methoxyphenol hydroxylase-like FAD-dependent oxidoreductase</fullName>
    </submittedName>
</protein>
<gene>
    <name evidence="3" type="ORF">JOF55_001778</name>
</gene>
<dbReference type="AlphaFoldDB" id="A0AAE3ZE74"/>
<dbReference type="Gene3D" id="3.30.9.10">
    <property type="entry name" value="D-Amino Acid Oxidase, subunit A, domain 2"/>
    <property type="match status" value="1"/>
</dbReference>
<feature type="compositionally biased region" description="Basic and acidic residues" evidence="1">
    <location>
        <begin position="355"/>
        <end position="366"/>
    </location>
</feature>
<evidence type="ECO:0000256" key="1">
    <source>
        <dbReference type="SAM" id="MobiDB-lite"/>
    </source>
</evidence>
<dbReference type="InterPro" id="IPR002938">
    <property type="entry name" value="FAD-bd"/>
</dbReference>